<reference evidence="3" key="1">
    <citation type="submission" date="2017-06" db="EMBL/GenBank/DDBJ databases">
        <authorList>
            <person name="Cremers G."/>
        </authorList>
    </citation>
    <scope>NUCLEOTIDE SEQUENCE [LARGE SCALE GENOMIC DNA]</scope>
</reference>
<dbReference type="AlphaFoldDB" id="A0A284VJQ4"/>
<proteinExistence type="predicted"/>
<keyword evidence="3" id="KW-1185">Reference proteome</keyword>
<evidence type="ECO:0000256" key="1">
    <source>
        <dbReference type="SAM" id="Phobius"/>
    </source>
</evidence>
<keyword evidence="1" id="KW-1133">Transmembrane helix</keyword>
<accession>A0A284VJQ4</accession>
<keyword evidence="1" id="KW-0472">Membrane</keyword>
<evidence type="ECO:0000313" key="3">
    <source>
        <dbReference type="Proteomes" id="UP000218615"/>
    </source>
</evidence>
<evidence type="ECO:0000313" key="2">
    <source>
        <dbReference type="EMBL" id="SNQ59483.1"/>
    </source>
</evidence>
<feature type="transmembrane region" description="Helical" evidence="1">
    <location>
        <begin position="22"/>
        <end position="45"/>
    </location>
</feature>
<keyword evidence="1" id="KW-0812">Transmembrane</keyword>
<sequence>MIEGVGGDGARTILNPGASRNFISINITIVHEVFFQFLMSILVLYCL</sequence>
<organism evidence="2 3">
    <name type="scientific">Candidatus Methanoperedens nitratireducens</name>
    <dbReference type="NCBI Taxonomy" id="1392998"/>
    <lineage>
        <taxon>Archaea</taxon>
        <taxon>Methanobacteriati</taxon>
        <taxon>Methanobacteriota</taxon>
        <taxon>Stenosarchaea group</taxon>
        <taxon>Methanomicrobia</taxon>
        <taxon>Methanosarcinales</taxon>
        <taxon>ANME-2 cluster</taxon>
        <taxon>Candidatus Methanoperedentaceae</taxon>
        <taxon>Candidatus Methanoperedens</taxon>
    </lineage>
</organism>
<name>A0A284VJQ4_9EURY</name>
<protein>
    <submittedName>
        <fullName evidence="2">Uncharacterized protein</fullName>
    </submittedName>
</protein>
<gene>
    <name evidence="2" type="ORF">MNV_120050</name>
</gene>
<dbReference type="EMBL" id="FZMP01000024">
    <property type="protein sequence ID" value="SNQ59483.1"/>
    <property type="molecule type" value="Genomic_DNA"/>
</dbReference>
<dbReference type="Proteomes" id="UP000218615">
    <property type="component" value="Unassembled WGS sequence"/>
</dbReference>